<feature type="signal peptide" evidence="1">
    <location>
        <begin position="1"/>
        <end position="32"/>
    </location>
</feature>
<dbReference type="Pfam" id="PF07833">
    <property type="entry name" value="Cu_amine_oxidN1"/>
    <property type="match status" value="1"/>
</dbReference>
<dbReference type="SUPFAM" id="SSF55383">
    <property type="entry name" value="Copper amine oxidase, domain N"/>
    <property type="match status" value="1"/>
</dbReference>
<dbReference type="Gene3D" id="3.30.457.10">
    <property type="entry name" value="Copper amine oxidase-like, N-terminal domain"/>
    <property type="match status" value="1"/>
</dbReference>
<evidence type="ECO:0000259" key="2">
    <source>
        <dbReference type="Pfam" id="PF07833"/>
    </source>
</evidence>
<dbReference type="AlphaFoldDB" id="A0A9D1PQ88"/>
<organism evidence="3 4">
    <name type="scientific">Candidatus Monoglobus merdigallinarum</name>
    <dbReference type="NCBI Taxonomy" id="2838698"/>
    <lineage>
        <taxon>Bacteria</taxon>
        <taxon>Bacillati</taxon>
        <taxon>Bacillota</taxon>
        <taxon>Clostridia</taxon>
        <taxon>Monoglobales</taxon>
        <taxon>Monoglobaceae</taxon>
        <taxon>Monoglobus</taxon>
    </lineage>
</organism>
<proteinExistence type="predicted"/>
<dbReference type="InterPro" id="IPR036582">
    <property type="entry name" value="Mao_N_sf"/>
</dbReference>
<dbReference type="Proteomes" id="UP000824162">
    <property type="component" value="Unassembled WGS sequence"/>
</dbReference>
<evidence type="ECO:0000313" key="4">
    <source>
        <dbReference type="Proteomes" id="UP000824162"/>
    </source>
</evidence>
<dbReference type="EMBL" id="DXIJ01000052">
    <property type="protein sequence ID" value="HIV85670.1"/>
    <property type="molecule type" value="Genomic_DNA"/>
</dbReference>
<evidence type="ECO:0000313" key="3">
    <source>
        <dbReference type="EMBL" id="HIV85670.1"/>
    </source>
</evidence>
<reference evidence="3" key="1">
    <citation type="journal article" date="2021" name="PeerJ">
        <title>Extensive microbial diversity within the chicken gut microbiome revealed by metagenomics and culture.</title>
        <authorList>
            <person name="Gilroy R."/>
            <person name="Ravi A."/>
            <person name="Getino M."/>
            <person name="Pursley I."/>
            <person name="Horton D.L."/>
            <person name="Alikhan N.F."/>
            <person name="Baker D."/>
            <person name="Gharbi K."/>
            <person name="Hall N."/>
            <person name="Watson M."/>
            <person name="Adriaenssens E.M."/>
            <person name="Foster-Nyarko E."/>
            <person name="Jarju S."/>
            <person name="Secka A."/>
            <person name="Antonio M."/>
            <person name="Oren A."/>
            <person name="Chaudhuri R.R."/>
            <person name="La Ragione R."/>
            <person name="Hildebrand F."/>
            <person name="Pallen M.J."/>
        </authorList>
    </citation>
    <scope>NUCLEOTIDE SEQUENCE</scope>
    <source>
        <strain evidence="3">5790</strain>
    </source>
</reference>
<dbReference type="InterPro" id="IPR025945">
    <property type="entry name" value="DHHW"/>
</dbReference>
<dbReference type="InterPro" id="IPR012854">
    <property type="entry name" value="Cu_amine_oxidase-like_N"/>
</dbReference>
<feature type="chain" id="PRO_5039083615" description="Copper amine oxidase-like N-terminal domain-containing protein" evidence="1">
    <location>
        <begin position="33"/>
        <end position="484"/>
    </location>
</feature>
<evidence type="ECO:0000256" key="1">
    <source>
        <dbReference type="SAM" id="SignalP"/>
    </source>
</evidence>
<feature type="domain" description="Copper amine oxidase-like N-terminal" evidence="2">
    <location>
        <begin position="40"/>
        <end position="146"/>
    </location>
</feature>
<keyword evidence="1" id="KW-0732">Signal</keyword>
<accession>A0A9D1PQ88</accession>
<comment type="caution">
    <text evidence="3">The sequence shown here is derived from an EMBL/GenBank/DDBJ whole genome shotgun (WGS) entry which is preliminary data.</text>
</comment>
<reference evidence="3" key="2">
    <citation type="submission" date="2021-04" db="EMBL/GenBank/DDBJ databases">
        <authorList>
            <person name="Gilroy R."/>
        </authorList>
    </citation>
    <scope>NUCLEOTIDE SEQUENCE</scope>
    <source>
        <strain evidence="3">5790</strain>
    </source>
</reference>
<dbReference type="Pfam" id="PF14286">
    <property type="entry name" value="DHHW"/>
    <property type="match status" value="1"/>
</dbReference>
<name>A0A9D1PQ88_9FIRM</name>
<gene>
    <name evidence="3" type="ORF">H9900_02535</name>
</gene>
<protein>
    <recommendedName>
        <fullName evidence="2">Copper amine oxidase-like N-terminal domain-containing protein</fullName>
    </recommendedName>
</protein>
<sequence>MLKKSRVGLKKLLRPAVCAALAAAAMSFNVYAKQDITVLIDGDRMEFDTQPFIQNERVMVPMRTIFEGLGAEVVWYEDTEIITAGMKDKVVTLQIGSGQMLCGDTRVTLEAPPVLAEDRTMVPVRAVSEAFGSTVGWDEQSRTVTITSPVEENETMSGTVISDEYRYKNFDGEYNGVSIFDNAKSDYFGMELLRIPESDGEDYADIVSTMADMLPDCKVYCGIIPTASEFYAAKVYKTNYLSAISDIYNSLSENVIPFNIERIMMENADEYIYFKTDHHWTHLGSYYAYREFCSVSGNIPAELDEFETETIDGYLGSWGGVTDGTDGYGMLSASRDRIELFLPKVHCEAAAYSDMELENKIRDIELIDLSRKNYEIFIEGDNPAVHIRTDANSGKSVCIIKESYGNAFSTWLVNNYDDIYVIDYRQFNGNSGNDFRFNINDFHRLYPFDELIVLSYPYTVLADDLRECLRGLTENGVSATLDVE</sequence>